<evidence type="ECO:0000259" key="2">
    <source>
        <dbReference type="PROSITE" id="PS50106"/>
    </source>
</evidence>
<dbReference type="Pfam" id="PF00595">
    <property type="entry name" value="PDZ"/>
    <property type="match status" value="2"/>
</dbReference>
<feature type="region of interest" description="Disordered" evidence="1">
    <location>
        <begin position="1"/>
        <end position="30"/>
    </location>
</feature>
<proteinExistence type="predicted"/>
<dbReference type="CDD" id="cd06759">
    <property type="entry name" value="PDZ3_PDZD2-PDZ1_hPro-IL-16-like"/>
    <property type="match status" value="1"/>
</dbReference>
<dbReference type="PANTHER" id="PTHR11324:SF16">
    <property type="entry name" value="PDZ DOMAIN-CONTAINING PROTEIN 2"/>
    <property type="match status" value="1"/>
</dbReference>
<name>A0A1B6G3M2_9HEMI</name>
<gene>
    <name evidence="3" type="ORF">g.28844</name>
</gene>
<dbReference type="AlphaFoldDB" id="A0A1B6G3M2"/>
<reference evidence="3" key="1">
    <citation type="submission" date="2015-11" db="EMBL/GenBank/DDBJ databases">
        <title>De novo transcriptome assembly of four potential Pierce s Disease insect vectors from Arizona vineyards.</title>
        <authorList>
            <person name="Tassone E.E."/>
        </authorList>
    </citation>
    <scope>NUCLEOTIDE SEQUENCE</scope>
</reference>
<feature type="compositionally biased region" description="Low complexity" evidence="1">
    <location>
        <begin position="192"/>
        <end position="211"/>
    </location>
</feature>
<feature type="domain" description="PDZ" evidence="2">
    <location>
        <begin position="588"/>
        <end position="667"/>
    </location>
</feature>
<feature type="compositionally biased region" description="Basic and acidic residues" evidence="1">
    <location>
        <begin position="368"/>
        <end position="380"/>
    </location>
</feature>
<dbReference type="InterPro" id="IPR001478">
    <property type="entry name" value="PDZ"/>
</dbReference>
<dbReference type="PROSITE" id="PS50106">
    <property type="entry name" value="PDZ"/>
    <property type="match status" value="2"/>
</dbReference>
<dbReference type="PANTHER" id="PTHR11324">
    <property type="entry name" value="IL16-RELATED"/>
    <property type="match status" value="1"/>
</dbReference>
<feature type="region of interest" description="Disordered" evidence="1">
    <location>
        <begin position="128"/>
        <end position="154"/>
    </location>
</feature>
<dbReference type="EMBL" id="GECZ01012742">
    <property type="protein sequence ID" value="JAS57027.1"/>
    <property type="molecule type" value="Transcribed_RNA"/>
</dbReference>
<feature type="region of interest" description="Disordered" evidence="1">
    <location>
        <begin position="187"/>
        <end position="214"/>
    </location>
</feature>
<protein>
    <recommendedName>
        <fullName evidence="2">PDZ domain-containing protein</fullName>
    </recommendedName>
</protein>
<dbReference type="InterPro" id="IPR036034">
    <property type="entry name" value="PDZ_sf"/>
</dbReference>
<dbReference type="SUPFAM" id="SSF50156">
    <property type="entry name" value="PDZ domain-like"/>
    <property type="match status" value="2"/>
</dbReference>
<dbReference type="CDD" id="cd00136">
    <property type="entry name" value="PDZ_canonical"/>
    <property type="match status" value="1"/>
</dbReference>
<dbReference type="Gene3D" id="2.30.42.10">
    <property type="match status" value="2"/>
</dbReference>
<feature type="compositionally biased region" description="Polar residues" evidence="1">
    <location>
        <begin position="128"/>
        <end position="144"/>
    </location>
</feature>
<evidence type="ECO:0000256" key="1">
    <source>
        <dbReference type="SAM" id="MobiDB-lite"/>
    </source>
</evidence>
<accession>A0A1B6G3M2</accession>
<feature type="compositionally biased region" description="Pro residues" evidence="1">
    <location>
        <begin position="14"/>
        <end position="26"/>
    </location>
</feature>
<feature type="domain" description="PDZ" evidence="2">
    <location>
        <begin position="767"/>
        <end position="841"/>
    </location>
</feature>
<feature type="region of interest" description="Disordered" evidence="1">
    <location>
        <begin position="353"/>
        <end position="389"/>
    </location>
</feature>
<evidence type="ECO:0000313" key="3">
    <source>
        <dbReference type="EMBL" id="JAS57027.1"/>
    </source>
</evidence>
<dbReference type="SMART" id="SM00228">
    <property type="entry name" value="PDZ"/>
    <property type="match status" value="2"/>
</dbReference>
<sequence>MRLFRSRRLSEVSEPPPESLLPPTDPPTDFHYQTVTAVPAVILEDDPPKEMKRKLSTWGRKMGRKLDVLRRSDSRESLNSITSRESIRKKSIWRIGRSASENIHDGDRKSDTSPSSIKGFFIRMGSTGMLNSSKHNGTKNNSGSPPGPVDSAGNALFRSVSTSQLATSYVRGDDPADCLDLGAQNHTKDQQSCGNSVHSNSSVSSKSSLPSDPGYVPVKTLSCDNISRLGTNLTTLPPTGTRKANFPYAFLRSKLSVLPEENGGCVVSQKIRPKSQRDSYSECRYSGEHSEKAFRLRANSEEYFPTSNSPEPSALLECNTLGRRRRSSFEISSLRRLSGRYCNTFVDSEERKPVGNYVSSNESGYDSDGQRPCEERRDESQAEQDDDSGILANESFDCGSLQDFDTSSTTKVSRRLSCDLSNLCGEQTITEPQVDWKPQKCASDSVRTEDSDRKYAVSTGVEWERKCYSGRLLPSLSYKCSLGSNDSLDKGVNSGTLSRKFSLNEQAMKFINGKDSTTALPTKQPVKPNFTRHMFVKNTNKSDNKRYQSASALKNTWSSPSHCEELSSLPPYFNDSVYSDPPARRYRLIRLLKVKADDDLGIYLTVQIHQVGTDSQTVNSTARYLVVRLEAGSIAHRDGRIRVGDEVINVNGRLLRGLSTLQEVHALLRQPLTGGSGPGYQVDIVVVRDEEREAQKRFSMSEVRDDCQVVTASPYNVSTEEHLPSSRTPRDKRSAVAVINRVLAASLKSPKPPEVEETSHLVTSRHIVVFHKGIGRKSLGFSIVGGTDSPRGEMGIFVKTIFASGQAAEEGSLFEGDEIVSVNSQPLEGMSHAEAITVFKKIRSGEVNLEVLRRRITTRSQKTKNTNVTSEA</sequence>
<organism evidence="3">
    <name type="scientific">Cuerna arida</name>
    <dbReference type="NCBI Taxonomy" id="1464854"/>
    <lineage>
        <taxon>Eukaryota</taxon>
        <taxon>Metazoa</taxon>
        <taxon>Ecdysozoa</taxon>
        <taxon>Arthropoda</taxon>
        <taxon>Hexapoda</taxon>
        <taxon>Insecta</taxon>
        <taxon>Pterygota</taxon>
        <taxon>Neoptera</taxon>
        <taxon>Paraneoptera</taxon>
        <taxon>Hemiptera</taxon>
        <taxon>Auchenorrhyncha</taxon>
        <taxon>Membracoidea</taxon>
        <taxon>Cicadellidae</taxon>
        <taxon>Cicadellinae</taxon>
        <taxon>Proconiini</taxon>
        <taxon>Cuerna</taxon>
    </lineage>
</organism>